<keyword evidence="1 3" id="KW-0238">DNA-binding</keyword>
<dbReference type="STRING" id="862517.HMPREF9225_1675"/>
<reference evidence="3 4" key="1">
    <citation type="submission" date="2010-07" db="EMBL/GenBank/DDBJ databases">
        <authorList>
            <person name="Muzny D."/>
            <person name="Qin X."/>
            <person name="Deng J."/>
            <person name="Jiang H."/>
            <person name="Liu Y."/>
            <person name="Qu J."/>
            <person name="Song X.-Z."/>
            <person name="Zhang L."/>
            <person name="Thornton R."/>
            <person name="Coyle M."/>
            <person name="Francisco L."/>
            <person name="Jackson L."/>
            <person name="Javaid M."/>
            <person name="Korchina V."/>
            <person name="Kovar C."/>
            <person name="Mata R."/>
            <person name="Mathew T."/>
            <person name="Ngo R."/>
            <person name="Nguyen L."/>
            <person name="Nguyen N."/>
            <person name="Okwuonu G."/>
            <person name="Ongeri F."/>
            <person name="Pham C."/>
            <person name="Simmons D."/>
            <person name="Wilczek-Boney K."/>
            <person name="Hale W."/>
            <person name="Jakkamsetti A."/>
            <person name="Pham P."/>
            <person name="Ruth R."/>
            <person name="San Lucas F."/>
            <person name="Warren J."/>
            <person name="Zhang J."/>
            <person name="Zhao Z."/>
            <person name="Zhou C."/>
            <person name="Zhu D."/>
            <person name="Lee S."/>
            <person name="Bess C."/>
            <person name="Blankenburg K."/>
            <person name="Forbes L."/>
            <person name="Fu Q."/>
            <person name="Gubbala S."/>
            <person name="Hirani K."/>
            <person name="Jayaseelan J.C."/>
            <person name="Lara F."/>
            <person name="Munidasa M."/>
            <person name="Palculict T."/>
            <person name="Patil S."/>
            <person name="Pu L.-L."/>
            <person name="Saada N."/>
            <person name="Tang L."/>
            <person name="Weissenberger G."/>
            <person name="Zhu Y."/>
            <person name="Hemphill L."/>
            <person name="Shang Y."/>
            <person name="Youmans B."/>
            <person name="Ayvaz T."/>
            <person name="Ross M."/>
            <person name="Santibanez J."/>
            <person name="Aqrawi P."/>
            <person name="Gross S."/>
            <person name="Joshi V."/>
            <person name="Fowler G."/>
            <person name="Nazareth L."/>
            <person name="Reid J."/>
            <person name="Worley K."/>
            <person name="Petrosino J."/>
            <person name="Highlander S."/>
            <person name="Gibbs R."/>
        </authorList>
    </citation>
    <scope>NUCLEOTIDE SEQUENCE [LARGE SCALE GENOMIC DNA]</scope>
    <source>
        <strain evidence="3 4">ATCC BAA-1640</strain>
    </source>
</reference>
<dbReference type="PANTHER" id="PTHR46558:SF11">
    <property type="entry name" value="HTH-TYPE TRANSCRIPTIONAL REGULATOR XRE"/>
    <property type="match status" value="1"/>
</dbReference>
<dbReference type="PANTHER" id="PTHR46558">
    <property type="entry name" value="TRACRIPTIONAL REGULATORY PROTEIN-RELATED-RELATED"/>
    <property type="match status" value="1"/>
</dbReference>
<name>E0NND6_9FIRM</name>
<accession>E0NND6</accession>
<protein>
    <submittedName>
        <fullName evidence="3">DNA-binding helix-turn-helix protein</fullName>
    </submittedName>
</protein>
<evidence type="ECO:0000313" key="3">
    <source>
        <dbReference type="EMBL" id="EFM24809.1"/>
    </source>
</evidence>
<organism evidence="3 4">
    <name type="scientific">Peptoniphilus duerdenii ATCC BAA-1640</name>
    <dbReference type="NCBI Taxonomy" id="862517"/>
    <lineage>
        <taxon>Bacteria</taxon>
        <taxon>Bacillati</taxon>
        <taxon>Bacillota</taxon>
        <taxon>Tissierellia</taxon>
        <taxon>Tissierellales</taxon>
        <taxon>Peptoniphilaceae</taxon>
        <taxon>Peptoniphilus</taxon>
    </lineage>
</organism>
<comment type="caution">
    <text evidence="3">The sequence shown here is derived from an EMBL/GenBank/DDBJ whole genome shotgun (WGS) entry which is preliminary data.</text>
</comment>
<dbReference type="EMBL" id="AEEH01000048">
    <property type="protein sequence ID" value="EFM24809.1"/>
    <property type="molecule type" value="Genomic_DNA"/>
</dbReference>
<dbReference type="GO" id="GO:0003677">
    <property type="term" value="F:DNA binding"/>
    <property type="evidence" value="ECO:0007669"/>
    <property type="project" value="UniProtKB-KW"/>
</dbReference>
<sequence>MNEAIRMISNLGSNIKYLREKNNLSQKELAKILNISNSTLSQYESNVRVPSDDIKILIADYFNVSLDYLLGRSSNPHKNNKKTKVDELEEDFPEGISVLYRANQKLTPEQKDTMIRMIKATFFDDEDDNKSK</sequence>
<dbReference type="Gene3D" id="1.10.260.40">
    <property type="entry name" value="lambda repressor-like DNA-binding domains"/>
    <property type="match status" value="1"/>
</dbReference>
<evidence type="ECO:0000256" key="1">
    <source>
        <dbReference type="ARBA" id="ARBA00023125"/>
    </source>
</evidence>
<dbReference type="eggNOG" id="COG1396">
    <property type="taxonomic scope" value="Bacteria"/>
</dbReference>
<proteinExistence type="predicted"/>
<dbReference type="HOGENOM" id="CLU_066192_4_2_9"/>
<dbReference type="PROSITE" id="PS50943">
    <property type="entry name" value="HTH_CROC1"/>
    <property type="match status" value="1"/>
</dbReference>
<gene>
    <name evidence="3" type="primary">hipB</name>
    <name evidence="3" type="ORF">HMPREF9225_1675</name>
</gene>
<dbReference type="Pfam" id="PF01381">
    <property type="entry name" value="HTH_3"/>
    <property type="match status" value="1"/>
</dbReference>
<keyword evidence="4" id="KW-1185">Reference proteome</keyword>
<dbReference type="SMART" id="SM00530">
    <property type="entry name" value="HTH_XRE"/>
    <property type="match status" value="1"/>
</dbReference>
<dbReference type="InterPro" id="IPR010982">
    <property type="entry name" value="Lambda_DNA-bd_dom_sf"/>
</dbReference>
<dbReference type="InterPro" id="IPR001387">
    <property type="entry name" value="Cro/C1-type_HTH"/>
</dbReference>
<dbReference type="AlphaFoldDB" id="E0NND6"/>
<evidence type="ECO:0000313" key="4">
    <source>
        <dbReference type="Proteomes" id="UP000003280"/>
    </source>
</evidence>
<dbReference type="SUPFAM" id="SSF47413">
    <property type="entry name" value="lambda repressor-like DNA-binding domains"/>
    <property type="match status" value="1"/>
</dbReference>
<dbReference type="CDD" id="cd00093">
    <property type="entry name" value="HTH_XRE"/>
    <property type="match status" value="1"/>
</dbReference>
<feature type="domain" description="HTH cro/C1-type" evidence="2">
    <location>
        <begin position="15"/>
        <end position="69"/>
    </location>
</feature>
<evidence type="ECO:0000259" key="2">
    <source>
        <dbReference type="PROSITE" id="PS50943"/>
    </source>
</evidence>
<dbReference type="Proteomes" id="UP000003280">
    <property type="component" value="Unassembled WGS sequence"/>
</dbReference>